<name>A0A379VLL8_SALET</name>
<dbReference type="EMBL" id="UGXR01000001">
    <property type="protein sequence ID" value="SUH07389.1"/>
    <property type="molecule type" value="Genomic_DNA"/>
</dbReference>
<protein>
    <submittedName>
        <fullName evidence="1">Uncharacterized protein</fullName>
    </submittedName>
</protein>
<organism evidence="1 2">
    <name type="scientific">Salmonella enterica I</name>
    <dbReference type="NCBI Taxonomy" id="59201"/>
    <lineage>
        <taxon>Bacteria</taxon>
        <taxon>Pseudomonadati</taxon>
        <taxon>Pseudomonadota</taxon>
        <taxon>Gammaproteobacteria</taxon>
        <taxon>Enterobacterales</taxon>
        <taxon>Enterobacteriaceae</taxon>
        <taxon>Salmonella</taxon>
    </lineage>
</organism>
<gene>
    <name evidence="1" type="ORF">NCTC8256_01280</name>
</gene>
<reference evidence="1 2" key="1">
    <citation type="submission" date="2018-06" db="EMBL/GenBank/DDBJ databases">
        <authorList>
            <consortium name="Pathogen Informatics"/>
            <person name="Doyle S."/>
        </authorList>
    </citation>
    <scope>NUCLEOTIDE SEQUENCE [LARGE SCALE GENOMIC DNA]</scope>
    <source>
        <strain evidence="1 2">NCTC8256</strain>
    </source>
</reference>
<dbReference type="Proteomes" id="UP000254346">
    <property type="component" value="Unassembled WGS sequence"/>
</dbReference>
<evidence type="ECO:0000313" key="2">
    <source>
        <dbReference type="Proteomes" id="UP000254346"/>
    </source>
</evidence>
<sequence length="44" mass="5013">MTTSRFIITLGSVAAWTFTSEKGIYTEWCIGSWLVFGERQDVSH</sequence>
<evidence type="ECO:0000313" key="1">
    <source>
        <dbReference type="EMBL" id="SUH07389.1"/>
    </source>
</evidence>
<accession>A0A379VLL8</accession>
<proteinExistence type="predicted"/>
<dbReference type="AlphaFoldDB" id="A0A379VLL8"/>